<dbReference type="HOGENOM" id="CLU_175559_0_0_10"/>
<keyword evidence="2" id="KW-1185">Reference proteome</keyword>
<protein>
    <submittedName>
        <fullName evidence="1">DUF493 domain containing protein</fullName>
    </submittedName>
</protein>
<organism evidence="1 2">
    <name type="scientific">Flagellimonas lutaonensis</name>
    <dbReference type="NCBI Taxonomy" id="516051"/>
    <lineage>
        <taxon>Bacteria</taxon>
        <taxon>Pseudomonadati</taxon>
        <taxon>Bacteroidota</taxon>
        <taxon>Flavobacteriia</taxon>
        <taxon>Flavobacteriales</taxon>
        <taxon>Flavobacteriaceae</taxon>
        <taxon>Flagellimonas</taxon>
    </lineage>
</organism>
<dbReference type="Proteomes" id="UP000032726">
    <property type="component" value="Chromosome"/>
</dbReference>
<dbReference type="InterPro" id="IPR027471">
    <property type="entry name" value="YbeD-like_sf"/>
</dbReference>
<evidence type="ECO:0000313" key="1">
    <source>
        <dbReference type="EMBL" id="AKA36140.1"/>
    </source>
</evidence>
<evidence type="ECO:0000313" key="2">
    <source>
        <dbReference type="Proteomes" id="UP000032726"/>
    </source>
</evidence>
<dbReference type="Pfam" id="PF04359">
    <property type="entry name" value="DUF493"/>
    <property type="match status" value="1"/>
</dbReference>
<dbReference type="EMBL" id="CP011071">
    <property type="protein sequence ID" value="AKA36140.1"/>
    <property type="molecule type" value="Genomic_DNA"/>
</dbReference>
<dbReference type="KEGG" id="mlt:VC82_2576"/>
<sequence length="95" mass="10860">MEKNKSEEFYKRLRAQLIDDTDWPSNYLYKFIVPTDKEKIEGINRIFDNTGAVIESKLSNKGTYTSISVMVHLSGPDEVIEKYIEVSAIEGVISL</sequence>
<accession>A0A0D5YV85</accession>
<dbReference type="AlphaFoldDB" id="A0A0D5YV85"/>
<dbReference type="SUPFAM" id="SSF117991">
    <property type="entry name" value="YbeD/HP0495-like"/>
    <property type="match status" value="1"/>
</dbReference>
<reference evidence="1 2" key="1">
    <citation type="submission" date="2015-03" db="EMBL/GenBank/DDBJ databases">
        <title>Complete genome sequence of Muricauda lutaonensis CC-HSB-11T, isolated from a coastal hot spring.</title>
        <authorList>
            <person name="Kim K.M."/>
        </authorList>
    </citation>
    <scope>NUCLEOTIDE SEQUENCE [LARGE SCALE GENOMIC DNA]</scope>
    <source>
        <strain evidence="1 2">CC-HSB-11</strain>
    </source>
</reference>
<dbReference type="STRING" id="516051.VC82_2576"/>
<name>A0A0D5YV85_9FLAO</name>
<gene>
    <name evidence="1" type="ORF">VC82_2576</name>
</gene>
<dbReference type="OrthoDB" id="5616097at2"/>
<proteinExistence type="predicted"/>
<dbReference type="Gene3D" id="3.30.70.260">
    <property type="match status" value="1"/>
</dbReference>
<dbReference type="InterPro" id="IPR007454">
    <property type="entry name" value="UPF0250_YbeD-like"/>
</dbReference>
<dbReference type="PATRIC" id="fig|516051.4.peg.2642"/>
<dbReference type="RefSeq" id="WP_045802714.1">
    <property type="nucleotide sequence ID" value="NZ_CP011071.1"/>
</dbReference>